<organism evidence="1 2">
    <name type="scientific">Iodobacter fluviatilis</name>
    <dbReference type="NCBI Taxonomy" id="537"/>
    <lineage>
        <taxon>Bacteria</taxon>
        <taxon>Pseudomonadati</taxon>
        <taxon>Pseudomonadota</taxon>
        <taxon>Betaproteobacteria</taxon>
        <taxon>Neisseriales</taxon>
        <taxon>Chitinibacteraceae</taxon>
        <taxon>Iodobacter</taxon>
    </lineage>
</organism>
<gene>
    <name evidence="1" type="ORF">C1H71_09590</name>
</gene>
<proteinExistence type="predicted"/>
<name>A0A7G3G995_9NEIS</name>
<reference evidence="1 2" key="1">
    <citation type="submission" date="2018-01" db="EMBL/GenBank/DDBJ databases">
        <title>Genome sequence of Iodobacter sp. strain PCH194 isolated from Indian Trans-Himalaya.</title>
        <authorList>
            <person name="Kumar V."/>
            <person name="Thakur V."/>
            <person name="Kumar S."/>
            <person name="Singh D."/>
        </authorList>
    </citation>
    <scope>NUCLEOTIDE SEQUENCE [LARGE SCALE GENOMIC DNA]</scope>
    <source>
        <strain evidence="1 2">PCH194</strain>
    </source>
</reference>
<dbReference type="KEGG" id="ifl:C1H71_09590"/>
<sequence>MHFTIIFCKFIEIYCLIKREASLLSSTKNTKKTKEAARIFIRVVRLFFKSIKGGGKIVRLDRDFLCCL</sequence>
<evidence type="ECO:0000313" key="1">
    <source>
        <dbReference type="EMBL" id="QBC43776.1"/>
    </source>
</evidence>
<dbReference type="Proteomes" id="UP000515917">
    <property type="component" value="Chromosome"/>
</dbReference>
<keyword evidence="2" id="KW-1185">Reference proteome</keyword>
<accession>A0A7G3G995</accession>
<dbReference type="AlphaFoldDB" id="A0A7G3G995"/>
<protein>
    <submittedName>
        <fullName evidence="1">Uncharacterized protein</fullName>
    </submittedName>
</protein>
<dbReference type="EMBL" id="CP025781">
    <property type="protein sequence ID" value="QBC43776.1"/>
    <property type="molecule type" value="Genomic_DNA"/>
</dbReference>
<evidence type="ECO:0000313" key="2">
    <source>
        <dbReference type="Proteomes" id="UP000515917"/>
    </source>
</evidence>